<keyword evidence="4" id="KW-1185">Reference proteome</keyword>
<protein>
    <submittedName>
        <fullName evidence="3">Helix-turn-helix transcriptional regulator</fullName>
    </submittedName>
</protein>
<evidence type="ECO:0000313" key="3">
    <source>
        <dbReference type="EMBL" id="MDO1448760.1"/>
    </source>
</evidence>
<dbReference type="SUPFAM" id="SSF47413">
    <property type="entry name" value="lambda repressor-like DNA-binding domains"/>
    <property type="match status" value="1"/>
</dbReference>
<dbReference type="InterPro" id="IPR001387">
    <property type="entry name" value="Cro/C1-type_HTH"/>
</dbReference>
<evidence type="ECO:0000256" key="1">
    <source>
        <dbReference type="SAM" id="MobiDB-lite"/>
    </source>
</evidence>
<proteinExistence type="predicted"/>
<dbReference type="SMART" id="SM00530">
    <property type="entry name" value="HTH_XRE"/>
    <property type="match status" value="1"/>
</dbReference>
<feature type="region of interest" description="Disordered" evidence="1">
    <location>
        <begin position="65"/>
        <end position="111"/>
    </location>
</feature>
<feature type="compositionally biased region" description="Polar residues" evidence="1">
    <location>
        <begin position="74"/>
        <end position="95"/>
    </location>
</feature>
<dbReference type="PROSITE" id="PS50943">
    <property type="entry name" value="HTH_CROC1"/>
    <property type="match status" value="1"/>
</dbReference>
<sequence length="136" mass="15647">MNNKIKNILLMKDMSPSRFADEIGVQRSSISHILSGRNKPSLEIIQKIVRRFPELGSEWIFEEDDELEEETDDQPVQTLSKTILTKDTAPSTNGVSKEKTSIPIPTSEESVENDKRKVERILIFYSDKTFTEYKPE</sequence>
<name>A0ABT8R9J3_9BACT</name>
<dbReference type="Gene3D" id="1.10.260.40">
    <property type="entry name" value="lambda repressor-like DNA-binding domains"/>
    <property type="match status" value="1"/>
</dbReference>
<organism evidence="3 4">
    <name type="scientific">Rhodocytophaga aerolata</name>
    <dbReference type="NCBI Taxonomy" id="455078"/>
    <lineage>
        <taxon>Bacteria</taxon>
        <taxon>Pseudomonadati</taxon>
        <taxon>Bacteroidota</taxon>
        <taxon>Cytophagia</taxon>
        <taxon>Cytophagales</taxon>
        <taxon>Rhodocytophagaceae</taxon>
        <taxon>Rhodocytophaga</taxon>
    </lineage>
</organism>
<feature type="domain" description="HTH cro/C1-type" evidence="2">
    <location>
        <begin position="5"/>
        <end position="59"/>
    </location>
</feature>
<gene>
    <name evidence="3" type="ORF">Q0590_20960</name>
</gene>
<dbReference type="CDD" id="cd00093">
    <property type="entry name" value="HTH_XRE"/>
    <property type="match status" value="1"/>
</dbReference>
<dbReference type="EMBL" id="JAUKPO010000013">
    <property type="protein sequence ID" value="MDO1448760.1"/>
    <property type="molecule type" value="Genomic_DNA"/>
</dbReference>
<dbReference type="Proteomes" id="UP001168528">
    <property type="component" value="Unassembled WGS sequence"/>
</dbReference>
<evidence type="ECO:0000259" key="2">
    <source>
        <dbReference type="PROSITE" id="PS50943"/>
    </source>
</evidence>
<dbReference type="Pfam" id="PF01381">
    <property type="entry name" value="HTH_3"/>
    <property type="match status" value="1"/>
</dbReference>
<evidence type="ECO:0000313" key="4">
    <source>
        <dbReference type="Proteomes" id="UP001168528"/>
    </source>
</evidence>
<comment type="caution">
    <text evidence="3">The sequence shown here is derived from an EMBL/GenBank/DDBJ whole genome shotgun (WGS) entry which is preliminary data.</text>
</comment>
<reference evidence="3" key="1">
    <citation type="submission" date="2023-07" db="EMBL/GenBank/DDBJ databases">
        <title>The genome sequence of Rhodocytophaga aerolata KACC 12507.</title>
        <authorList>
            <person name="Zhang X."/>
        </authorList>
    </citation>
    <scope>NUCLEOTIDE SEQUENCE</scope>
    <source>
        <strain evidence="3">KACC 12507</strain>
    </source>
</reference>
<accession>A0ABT8R9J3</accession>
<dbReference type="InterPro" id="IPR010982">
    <property type="entry name" value="Lambda_DNA-bd_dom_sf"/>
</dbReference>